<feature type="domain" description="Guanylate cyclase" evidence="2">
    <location>
        <begin position="259"/>
        <end position="388"/>
    </location>
</feature>
<keyword evidence="1" id="KW-1133">Transmembrane helix</keyword>
<dbReference type="InterPro" id="IPR001054">
    <property type="entry name" value="A/G_cyclase"/>
</dbReference>
<accession>A0ABP7MRL7</accession>
<proteinExistence type="predicted"/>
<protein>
    <recommendedName>
        <fullName evidence="2">Guanylate cyclase domain-containing protein</fullName>
    </recommendedName>
</protein>
<evidence type="ECO:0000313" key="3">
    <source>
        <dbReference type="EMBL" id="GAA3927287.1"/>
    </source>
</evidence>
<keyword evidence="4" id="KW-1185">Reference proteome</keyword>
<evidence type="ECO:0000256" key="1">
    <source>
        <dbReference type="SAM" id="Phobius"/>
    </source>
</evidence>
<dbReference type="PROSITE" id="PS50125">
    <property type="entry name" value="GUANYLATE_CYCLASE_2"/>
    <property type="match status" value="1"/>
</dbReference>
<keyword evidence="1" id="KW-0812">Transmembrane</keyword>
<dbReference type="SUPFAM" id="SSF55073">
    <property type="entry name" value="Nucleotide cyclase"/>
    <property type="match status" value="1"/>
</dbReference>
<sequence>MKQFLSVVVSKFRSIHVIFVLIFSGLLCTSTWLTWNQLDFHVRSDLQHQYRSIVKTTAEQAAQTAKPLIQSDDRLSLQVYAKESIEKRKLDSITFYSPSQEVLAYANRAGAAHITQRVTSSAEITSGSTALGSVSVVLSTEPLEKILNQTSSQIVLIALAVWVLGLILLRSLFHVYEQKVAAMAKKIQNPIATKHQAPDTRNFIELQPIATELEAFIQKNTEKNNLENSLNQLLNHQIASQISKESAPRESQIQPFHASVLYVRASGLDQLKSNLPNHEAAKLVSEYVAIVQQAAKLYNGFVEVQANGLAVIFGAPQKMNEHCLHAVCAASFLYRLLNNYNSQRIVQAKALLKFQIAIHSGDVYCFDTPEQASMAVFGDIIFEAAQLANLAKAGQILLSENARNEPDLTNKVHCKGPYNLSTSSFTCPLTYQVSSLDDNYNTLIERQVKHIASLRQPA</sequence>
<organism evidence="3 4">
    <name type="scientific">Litoribacillus peritrichatus</name>
    <dbReference type="NCBI Taxonomy" id="718191"/>
    <lineage>
        <taxon>Bacteria</taxon>
        <taxon>Pseudomonadati</taxon>
        <taxon>Pseudomonadota</taxon>
        <taxon>Gammaproteobacteria</taxon>
        <taxon>Oceanospirillales</taxon>
        <taxon>Oceanospirillaceae</taxon>
        <taxon>Litoribacillus</taxon>
    </lineage>
</organism>
<feature type="transmembrane region" description="Helical" evidence="1">
    <location>
        <begin position="154"/>
        <end position="176"/>
    </location>
</feature>
<keyword evidence="1" id="KW-0472">Membrane</keyword>
<dbReference type="CDD" id="cd07302">
    <property type="entry name" value="CHD"/>
    <property type="match status" value="1"/>
</dbReference>
<reference evidence="4" key="1">
    <citation type="journal article" date="2019" name="Int. J. Syst. Evol. Microbiol.">
        <title>The Global Catalogue of Microorganisms (GCM) 10K type strain sequencing project: providing services to taxonomists for standard genome sequencing and annotation.</title>
        <authorList>
            <consortium name="The Broad Institute Genomics Platform"/>
            <consortium name="The Broad Institute Genome Sequencing Center for Infectious Disease"/>
            <person name="Wu L."/>
            <person name="Ma J."/>
        </authorList>
    </citation>
    <scope>NUCLEOTIDE SEQUENCE [LARGE SCALE GENOMIC DNA]</scope>
    <source>
        <strain evidence="4">JCM 17551</strain>
    </source>
</reference>
<dbReference type="Gene3D" id="3.30.70.1230">
    <property type="entry name" value="Nucleotide cyclase"/>
    <property type="match status" value="1"/>
</dbReference>
<dbReference type="EMBL" id="BAABBN010000007">
    <property type="protein sequence ID" value="GAA3927287.1"/>
    <property type="molecule type" value="Genomic_DNA"/>
</dbReference>
<dbReference type="Proteomes" id="UP001501565">
    <property type="component" value="Unassembled WGS sequence"/>
</dbReference>
<evidence type="ECO:0000259" key="2">
    <source>
        <dbReference type="PROSITE" id="PS50125"/>
    </source>
</evidence>
<comment type="caution">
    <text evidence="3">The sequence shown here is derived from an EMBL/GenBank/DDBJ whole genome shotgun (WGS) entry which is preliminary data.</text>
</comment>
<gene>
    <name evidence="3" type="ORF">GCM10022277_24420</name>
</gene>
<evidence type="ECO:0000313" key="4">
    <source>
        <dbReference type="Proteomes" id="UP001501565"/>
    </source>
</evidence>
<dbReference type="InterPro" id="IPR029787">
    <property type="entry name" value="Nucleotide_cyclase"/>
</dbReference>
<name>A0ABP7MRL7_9GAMM</name>
<feature type="transmembrane region" description="Helical" evidence="1">
    <location>
        <begin position="12"/>
        <end position="35"/>
    </location>
</feature>